<evidence type="ECO:0000313" key="3">
    <source>
        <dbReference type="EMBL" id="KAG2378190.1"/>
    </source>
</evidence>
<dbReference type="SUPFAM" id="SSF53300">
    <property type="entry name" value="vWA-like"/>
    <property type="match status" value="1"/>
</dbReference>
<feature type="domain" description="RapA2 cadherin-like" evidence="2">
    <location>
        <begin position="226"/>
        <end position="292"/>
    </location>
</feature>
<gene>
    <name evidence="3" type="ORF">C9374_008333</name>
</gene>
<organism evidence="3 4">
    <name type="scientific">Naegleria lovaniensis</name>
    <name type="common">Amoeba</name>
    <dbReference type="NCBI Taxonomy" id="51637"/>
    <lineage>
        <taxon>Eukaryota</taxon>
        <taxon>Discoba</taxon>
        <taxon>Heterolobosea</taxon>
        <taxon>Tetramitia</taxon>
        <taxon>Eutetramitia</taxon>
        <taxon>Vahlkampfiidae</taxon>
        <taxon>Naegleria</taxon>
    </lineage>
</organism>
<dbReference type="Proteomes" id="UP000816034">
    <property type="component" value="Unassembled WGS sequence"/>
</dbReference>
<dbReference type="Gene3D" id="3.40.50.410">
    <property type="entry name" value="von Willebrand factor, type A domain"/>
    <property type="match status" value="1"/>
</dbReference>
<sequence>MCSLLIPSSHNQVGGVITALVIASTVATIILVSVGVGYSPPQPKNDMATTFKRVPITLDVLLNDVDPRGGNLTLTNIVVSPRHGVAKIISKSKIMYQSLGAFTGNDTFSYEVSNSFMTANATVIVQVLNRAPEAIPIVKTVPKNANRFLIDIFSYVGDNGERISDVDNDALYVDTFYGNQIVGGNQTDLGIVEKDTWSGFYYTPKKDFNGVEQFNYVISDGNDTSTSTITITIQNNPPTCVDDTFNVPKYGGANLDVLKNDNDINGDDFYISRALGAGYGGVSVRSNNKLVYYYTSSDLTTKYGDSFEYSITDGQLESSCVAFIQVYNTPPEVFSKTFTVGKSTTGNLIPIDYFDVDGKDLVTLKSISPALNTLNPAGSVQSSKTYKTKYFECCDFLNVEINNYTLVFSPTPGTVYSTVLSVTMTDGEAEGTGKITINVVNTPPTPVDDTASCGKNLQTLINVIENDFDTDNGDNVLLKLTSNGWITATEKGGSVSLYNNTHVLYTAPKDLVGTTDVAYYRVTDQSVDGNGQPDPTSFATGKITISLINNPPTPVDDVITIPKGIASVLNVLTNDVDPNDGPNSIKKIKSVDASANKNIVPSILLNQINGNTDAVSYTAVNEEYTDSFLYDVTDQDGMDSTFKAKVTLNVVNTAPVANNDNYNTKWNRSVDCNVKANDFDENGDLSRATVNIIANPGQGSVVVMGDVVRYTPNNGFVGTDSFTYRLNDLSSVNALSNIATVTIQVTNTAPVTQPDSISTHWRNPVGVLVSPLTNDNDPDGDALVVSDVSSSVGTATLVDSQTIKFIQARTHQLLLELNNSHTLSRITIYKLLCGPTSLSTKGSVVVTSGSGSVTYTPNKSYTGASDQFRYVINDGAENSVTQGTVTIQLTNNDKPTASDASYSVHWRVLQSAGGYRDFDVLSGKTTDSDGDSLSVSVVASGSCSVVSNKVRVTVTSGFIGTTSCSFTVTDGHDSVTKTASVVTFNTAPTCSDISVSFDPNNFNTGQTIVVTSFINDLDSADVAFLTPTEPAGVQAGDSLTVNSGDRTLLFKPAKTVGTRVMSYKVTDGVSTSAAFTVHWNSANNEIDIFAAIPTSTFSQIYPGYSAVSITYNSGNKKIYYTPKKAVGFDQFIVGVKDELNTPRNVTVSVTIYNNAPSASVPQSSVVWSSSGIDIDLLVAYSDADMTAGFETLGTVSSIDTATATDGVASTTFPVLVVVTNQAPVTQPKTVSITWSQHKAGYSINVLNFGGKVDSDPDGNALTASLSGGVSPSTAGSVSLTASPNAIVTAGANVYLGSFSFGYSASDSVTSTPGSVTVTVTNTLPSPSPYSLDLHWRSKNVALDPVISYAPTRKDSDGDSLTITAASASKGTAVANTNTITYTAPASLGLDVVSYTLTDGAQSVSNANTVVNVNVVNTNPIAAPLTASGKWSAVITKDLTTVSNAVGGTTSVSGNVVSFTSTLAASSYSLSGNVYTGTGSYKYTCTDGLGTSQGTVTVTVNNNAPTGTGNSVTLPRDYTKTTYDFTWAQMGTFSDADGDTISVIKVATTSDVTVTTIGSGIRLTTSQTVVGAKAITFKLFDGLHESVNTLTFTVTFTNAAPTCSPALFEVNKGTATDMLPKLKTLIADANKDSLSVSLTGTLPVSLGSITGTTFTSSSTNSGTSTAVSYIVSDSQLQATCGMTLTVTNRAPTANPATYSFDAQAANFVHTAQYDQASDPDSADTLTYSMTSNTCGSIASSVSVSSSGLITFTRKSTSLKGTCTVLVNVVDSDGSNPLSASATVTLVLNSQTPTARDDRFSINQGQTIRIFVSQMLANDNDEFGGVSGLTFVNVSCPDASYCHKTPRIVNVNGQTAVELDSDTKSCQADKFRYTPRPHSILMYLPTFSLNSRIVIVNPRLISSSYWTLQDRLLAADAVQVGIVRFHTTGVWTLGLTTDGVLVNNTLTNMPYDAGSTAQVPGLRVAVNMASQGRTDADKVIYVLTDGMANVPCSCSQCESNVYGWAASPSMFKDTVQSKIIDNAALTADQKKAAYRDLCKYQYSDTNWAFSGKTCSYCTWDSNSYCLPCADAVPWAKKVGTWKRDAQGIVPNDPDNPFNGNNKVSWKIVAMAVGNAMSNPVGARQIQGMNYDPARAMTVSWNDLDKMMSEIVDQSCNTNDVQIGQ</sequence>
<keyword evidence="1" id="KW-0472">Membrane</keyword>
<dbReference type="Pfam" id="PF17803">
    <property type="entry name" value="Cadherin_4"/>
    <property type="match status" value="2"/>
</dbReference>
<comment type="caution">
    <text evidence="3">The sequence shown here is derived from an EMBL/GenBank/DDBJ whole genome shotgun (WGS) entry which is preliminary data.</text>
</comment>
<proteinExistence type="predicted"/>
<evidence type="ECO:0000256" key="1">
    <source>
        <dbReference type="SAM" id="Phobius"/>
    </source>
</evidence>
<evidence type="ECO:0000313" key="4">
    <source>
        <dbReference type="Proteomes" id="UP000816034"/>
    </source>
</evidence>
<dbReference type="Gene3D" id="2.60.40.3440">
    <property type="match status" value="1"/>
</dbReference>
<dbReference type="InterPro" id="IPR036465">
    <property type="entry name" value="vWFA_dom_sf"/>
</dbReference>
<keyword evidence="1" id="KW-0812">Transmembrane</keyword>
<dbReference type="NCBIfam" id="NF012211">
    <property type="entry name" value="tand_rpt_95"/>
    <property type="match status" value="4"/>
</dbReference>
<reference evidence="3 4" key="1">
    <citation type="journal article" date="2018" name="BMC Genomics">
        <title>The genome of Naegleria lovaniensis, the basis for a comparative approach to unravel pathogenicity factors of the human pathogenic amoeba N. fowleri.</title>
        <authorList>
            <person name="Liechti N."/>
            <person name="Schurch N."/>
            <person name="Bruggmann R."/>
            <person name="Wittwer M."/>
        </authorList>
    </citation>
    <scope>NUCLEOTIDE SEQUENCE [LARGE SCALE GENOMIC DNA]</scope>
    <source>
        <strain evidence="3 4">ATCC 30569</strain>
    </source>
</reference>
<name>A0AA88KFY2_NAELO</name>
<dbReference type="EMBL" id="PYSW02000034">
    <property type="protein sequence ID" value="KAG2378190.1"/>
    <property type="molecule type" value="Genomic_DNA"/>
</dbReference>
<accession>A0AA88KFY2</accession>
<keyword evidence="1" id="KW-1133">Transmembrane helix</keyword>
<dbReference type="RefSeq" id="XP_044545452.1">
    <property type="nucleotide sequence ID" value="XM_044698398.1"/>
</dbReference>
<evidence type="ECO:0000259" key="2">
    <source>
        <dbReference type="Pfam" id="PF17803"/>
    </source>
</evidence>
<dbReference type="Gene3D" id="2.60.40.2810">
    <property type="match status" value="4"/>
</dbReference>
<feature type="domain" description="RapA2 cadherin-like" evidence="2">
    <location>
        <begin position="432"/>
        <end position="503"/>
    </location>
</feature>
<keyword evidence="4" id="KW-1185">Reference proteome</keyword>
<dbReference type="GeneID" id="68100787"/>
<feature type="transmembrane region" description="Helical" evidence="1">
    <location>
        <begin position="12"/>
        <end position="38"/>
    </location>
</feature>
<protein>
    <recommendedName>
        <fullName evidence="2">RapA2 cadherin-like domain-containing protein</fullName>
    </recommendedName>
</protein>
<dbReference type="Pfam" id="PF17963">
    <property type="entry name" value="Big_9"/>
    <property type="match status" value="7"/>
</dbReference>
<dbReference type="InterPro" id="IPR040853">
    <property type="entry name" value="RapA2_cadherin-like"/>
</dbReference>